<accession>A0AA40GFU7</accession>
<feature type="region of interest" description="Disordered" evidence="1">
    <location>
        <begin position="1"/>
        <end position="38"/>
    </location>
</feature>
<keyword evidence="3" id="KW-1185">Reference proteome</keyword>
<gene>
    <name evidence="2" type="ORF">K0M31_001565</name>
</gene>
<reference evidence="2" key="1">
    <citation type="submission" date="2021-10" db="EMBL/GenBank/DDBJ databases">
        <title>Melipona bicolor Genome sequencing and assembly.</title>
        <authorList>
            <person name="Araujo N.S."/>
            <person name="Arias M.C."/>
        </authorList>
    </citation>
    <scope>NUCLEOTIDE SEQUENCE</scope>
    <source>
        <strain evidence="2">USP_2M_L1-L4_2017</strain>
        <tissue evidence="2">Whole body</tissue>
    </source>
</reference>
<dbReference type="Proteomes" id="UP001177670">
    <property type="component" value="Unassembled WGS sequence"/>
</dbReference>
<comment type="caution">
    <text evidence="2">The sequence shown here is derived from an EMBL/GenBank/DDBJ whole genome shotgun (WGS) entry which is preliminary data.</text>
</comment>
<organism evidence="2 3">
    <name type="scientific">Melipona bicolor</name>
    <dbReference type="NCBI Taxonomy" id="60889"/>
    <lineage>
        <taxon>Eukaryota</taxon>
        <taxon>Metazoa</taxon>
        <taxon>Ecdysozoa</taxon>
        <taxon>Arthropoda</taxon>
        <taxon>Hexapoda</taxon>
        <taxon>Insecta</taxon>
        <taxon>Pterygota</taxon>
        <taxon>Neoptera</taxon>
        <taxon>Endopterygota</taxon>
        <taxon>Hymenoptera</taxon>
        <taxon>Apocrita</taxon>
        <taxon>Aculeata</taxon>
        <taxon>Apoidea</taxon>
        <taxon>Anthophila</taxon>
        <taxon>Apidae</taxon>
        <taxon>Melipona</taxon>
    </lineage>
</organism>
<protein>
    <submittedName>
        <fullName evidence="2">Uncharacterized protein</fullName>
    </submittedName>
</protein>
<evidence type="ECO:0000256" key="1">
    <source>
        <dbReference type="SAM" id="MobiDB-lite"/>
    </source>
</evidence>
<dbReference type="EMBL" id="JAHYIQ010000001">
    <property type="protein sequence ID" value="KAK1137037.1"/>
    <property type="molecule type" value="Genomic_DNA"/>
</dbReference>
<dbReference type="AlphaFoldDB" id="A0AA40GFU7"/>
<name>A0AA40GFU7_9HYME</name>
<sequence>MTDVQVNSNSNETTANKLQQNTDVTQRTDDGKIGPAKDPYRVSIRKLASVNEITMFHGCIIAELTEGSSSMINLEP</sequence>
<evidence type="ECO:0000313" key="2">
    <source>
        <dbReference type="EMBL" id="KAK1137037.1"/>
    </source>
</evidence>
<proteinExistence type="predicted"/>
<evidence type="ECO:0000313" key="3">
    <source>
        <dbReference type="Proteomes" id="UP001177670"/>
    </source>
</evidence>
<feature type="compositionally biased region" description="Polar residues" evidence="1">
    <location>
        <begin position="1"/>
        <end position="25"/>
    </location>
</feature>